<dbReference type="PANTHER" id="PTHR42648:SF18">
    <property type="entry name" value="RETROTRANSPOSON, UNCLASSIFIED-LIKE PROTEIN"/>
    <property type="match status" value="1"/>
</dbReference>
<dbReference type="InterPro" id="IPR036397">
    <property type="entry name" value="RNaseH_sf"/>
</dbReference>
<dbReference type="InterPro" id="IPR039537">
    <property type="entry name" value="Retrotran_Ty1/copia-like"/>
</dbReference>
<dbReference type="EMBL" id="BKCJ010001885">
    <property type="protein sequence ID" value="GEU44727.1"/>
    <property type="molecule type" value="Genomic_DNA"/>
</dbReference>
<protein>
    <submittedName>
        <fullName evidence="4">Ribonuclease H-like domain-containing protein</fullName>
    </submittedName>
</protein>
<dbReference type="GO" id="GO:0003676">
    <property type="term" value="F:nucleic acid binding"/>
    <property type="evidence" value="ECO:0007669"/>
    <property type="project" value="InterPro"/>
</dbReference>
<gene>
    <name evidence="4" type="ORF">Tci_016705</name>
</gene>
<comment type="caution">
    <text evidence="4">The sequence shown here is derived from an EMBL/GenBank/DDBJ whole genome shotgun (WGS) entry which is preliminary data.</text>
</comment>
<dbReference type="AlphaFoldDB" id="A0A6L2K7P4"/>
<dbReference type="SUPFAM" id="SSF53098">
    <property type="entry name" value="Ribonuclease H-like"/>
    <property type="match status" value="1"/>
</dbReference>
<proteinExistence type="predicted"/>
<accession>A0A6L2K7P4</accession>
<evidence type="ECO:0000256" key="2">
    <source>
        <dbReference type="SAM" id="MobiDB-lite"/>
    </source>
</evidence>
<feature type="region of interest" description="Disordered" evidence="2">
    <location>
        <begin position="669"/>
        <end position="755"/>
    </location>
</feature>
<feature type="coiled-coil region" evidence="1">
    <location>
        <begin position="329"/>
        <end position="390"/>
    </location>
</feature>
<feature type="region of interest" description="Disordered" evidence="2">
    <location>
        <begin position="1041"/>
        <end position="1065"/>
    </location>
</feature>
<dbReference type="Gene3D" id="3.30.420.10">
    <property type="entry name" value="Ribonuclease H-like superfamily/Ribonuclease H"/>
    <property type="match status" value="1"/>
</dbReference>
<feature type="domain" description="GAG-pre-integrase" evidence="3">
    <location>
        <begin position="778"/>
        <end position="843"/>
    </location>
</feature>
<dbReference type="InterPro" id="IPR012337">
    <property type="entry name" value="RNaseH-like_sf"/>
</dbReference>
<dbReference type="Pfam" id="PF13976">
    <property type="entry name" value="gag_pre-integrs"/>
    <property type="match status" value="1"/>
</dbReference>
<dbReference type="PANTHER" id="PTHR42648">
    <property type="entry name" value="TRANSPOSASE, PUTATIVE-RELATED"/>
    <property type="match status" value="1"/>
</dbReference>
<sequence length="1065" mass="120251">MQWGVVCEDVWNEGAKWAIYRIFRGKNVNLVWDLHTTNIDQLYAILGQHEFHANEYGSPYQSSTPLSITYLSNDYQSSNHHNVYSLPSSIPKLEYAPIVTQQQQSEFPQLDSGLTVPVFKQGDDPIDAINHVMSFLSAVVTSRFPTTNNQLRNSSKPRQQATINDGRVTLQPVQGRHISFSTGEGHMSKQCLKPKRKQDDSWFKDKVLLVQAQANGQILHEEELAFLADPGILEGQATQTVITHNAAYQADDLDAYDSDYDELNTAKVALMANLLQYGSNVLVEVHTLDNMDNSRIHQEQDALILSVIEQLKTQVINCTNINMDNKSVNDTLTAELERYKEQVKVLKEGQNVEVKSRDNFLDSHEQNVEIDRLKQTLSEQLQVKESLMKTVTIYKNDFKKEESRNIDREITLEKMIKHLFVPQTELSAEQAFWSQNSMNYSDPNLSKRPTKVEVPKKLPKVSMVNTSLKKLKHHIVGFDVVVKERTTATSITEAQSQEKDTVISKLKERIKSLGGNVNEDMVKKDIEEIETINIELDHRVSKLIAENEYLKQTYKQRYDSIKSTRVGSKEQSDALINQVNLKYVEISDLNANLQEQGLIIATLRDELRKLKGKAIVNTTVTTHTIDPEMLKVDEVVEQGQTCPSINNSSDMLVAVTPKNKDKRVRFTELVTSSGNTNTKAASSSHLVSNKPKLSSTRVKLSTSASGSQPSDNTKKDKIQRPPSSTQKNKVEVHPRNVKSSLKNKNFTFEPKGTSVPQHSKLNANFELICVKCNGCTIFDNHNLCVLNVINNASKTKSWLWHRRLSHLNFGTINHLSRHSLMRGLPKLKFEKDHMCSACAMGKSKKKPHKHKSKDTNQEKLYLLHTDLCGLMRVASVNEKKYILIIVDDYSRFTWVKCLRSKDEAPYFIIKFLKMIQVSSKLTLHEMTPSTISLGLMPNPPPSTLFVPTSITDWDLLFQPLFDELLTPPPSVDHPAPKVISPIAKVVAPEHATSIGLPSSTTVDQDAPSPNVAHMNNDTFFGVEESPKTLTFRDDPFHASLHEDLTSQGSSSNMRQIHTPFESLGR</sequence>
<feature type="compositionally biased region" description="Polar residues" evidence="2">
    <location>
        <begin position="737"/>
        <end position="746"/>
    </location>
</feature>
<dbReference type="InterPro" id="IPR025724">
    <property type="entry name" value="GAG-pre-integrase_dom"/>
</dbReference>
<feature type="compositionally biased region" description="Polar residues" evidence="2">
    <location>
        <begin position="669"/>
        <end position="711"/>
    </location>
</feature>
<organism evidence="4">
    <name type="scientific">Tanacetum cinerariifolium</name>
    <name type="common">Dalmatian daisy</name>
    <name type="synonym">Chrysanthemum cinerariifolium</name>
    <dbReference type="NCBI Taxonomy" id="118510"/>
    <lineage>
        <taxon>Eukaryota</taxon>
        <taxon>Viridiplantae</taxon>
        <taxon>Streptophyta</taxon>
        <taxon>Embryophyta</taxon>
        <taxon>Tracheophyta</taxon>
        <taxon>Spermatophyta</taxon>
        <taxon>Magnoliopsida</taxon>
        <taxon>eudicotyledons</taxon>
        <taxon>Gunneridae</taxon>
        <taxon>Pentapetalae</taxon>
        <taxon>asterids</taxon>
        <taxon>campanulids</taxon>
        <taxon>Asterales</taxon>
        <taxon>Asteraceae</taxon>
        <taxon>Asteroideae</taxon>
        <taxon>Anthemideae</taxon>
        <taxon>Anthemidinae</taxon>
        <taxon>Tanacetum</taxon>
    </lineage>
</organism>
<reference evidence="4" key="1">
    <citation type="journal article" date="2019" name="Sci. Rep.">
        <title>Draft genome of Tanacetum cinerariifolium, the natural source of mosquito coil.</title>
        <authorList>
            <person name="Yamashiro T."/>
            <person name="Shiraishi A."/>
            <person name="Satake H."/>
            <person name="Nakayama K."/>
        </authorList>
    </citation>
    <scope>NUCLEOTIDE SEQUENCE</scope>
</reference>
<evidence type="ECO:0000313" key="4">
    <source>
        <dbReference type="EMBL" id="GEU44727.1"/>
    </source>
</evidence>
<evidence type="ECO:0000259" key="3">
    <source>
        <dbReference type="Pfam" id="PF13976"/>
    </source>
</evidence>
<evidence type="ECO:0000256" key="1">
    <source>
        <dbReference type="SAM" id="Coils"/>
    </source>
</evidence>
<keyword evidence="1" id="KW-0175">Coiled coil</keyword>
<name>A0A6L2K7P4_TANCI</name>
<feature type="compositionally biased region" description="Polar residues" evidence="2">
    <location>
        <begin position="1045"/>
        <end position="1055"/>
    </location>
</feature>